<evidence type="ECO:0000313" key="3">
    <source>
        <dbReference type="EMBL" id="CUA74130.1"/>
    </source>
</evidence>
<organism evidence="3 4">
    <name type="scientific">Rhizoctonia solani</name>
    <dbReference type="NCBI Taxonomy" id="456999"/>
    <lineage>
        <taxon>Eukaryota</taxon>
        <taxon>Fungi</taxon>
        <taxon>Dikarya</taxon>
        <taxon>Basidiomycota</taxon>
        <taxon>Agaricomycotina</taxon>
        <taxon>Agaricomycetes</taxon>
        <taxon>Cantharellales</taxon>
        <taxon>Ceratobasidiaceae</taxon>
        <taxon>Rhizoctonia</taxon>
    </lineage>
</organism>
<feature type="transmembrane region" description="Helical" evidence="2">
    <location>
        <begin position="119"/>
        <end position="147"/>
    </location>
</feature>
<protein>
    <recommendedName>
        <fullName evidence="5">MARVEL domain-containing protein</fullName>
    </recommendedName>
</protein>
<evidence type="ECO:0000313" key="4">
    <source>
        <dbReference type="Proteomes" id="UP000044841"/>
    </source>
</evidence>
<gene>
    <name evidence="3" type="ORF">RSOLAG22IIIB_05420</name>
</gene>
<keyword evidence="2" id="KW-1133">Transmembrane helix</keyword>
<keyword evidence="2" id="KW-0472">Membrane</keyword>
<proteinExistence type="predicted"/>
<feature type="transmembrane region" description="Helical" evidence="2">
    <location>
        <begin position="79"/>
        <end position="99"/>
    </location>
</feature>
<evidence type="ECO:0000256" key="2">
    <source>
        <dbReference type="SAM" id="Phobius"/>
    </source>
</evidence>
<feature type="region of interest" description="Disordered" evidence="1">
    <location>
        <begin position="353"/>
        <end position="400"/>
    </location>
</feature>
<dbReference type="Proteomes" id="UP000044841">
    <property type="component" value="Unassembled WGS sequence"/>
</dbReference>
<keyword evidence="2" id="KW-0812">Transmembrane</keyword>
<accession>A0A0K6G6M9</accession>
<dbReference type="EMBL" id="CYGV01001412">
    <property type="protein sequence ID" value="CUA74130.1"/>
    <property type="molecule type" value="Genomic_DNA"/>
</dbReference>
<reference evidence="3 4" key="1">
    <citation type="submission" date="2015-07" db="EMBL/GenBank/DDBJ databases">
        <authorList>
            <person name="Noorani M."/>
        </authorList>
    </citation>
    <scope>NUCLEOTIDE SEQUENCE [LARGE SCALE GENOMIC DNA]</scope>
    <source>
        <strain evidence="3">BBA 69670</strain>
    </source>
</reference>
<feature type="transmembrane region" description="Helical" evidence="2">
    <location>
        <begin position="44"/>
        <end position="67"/>
    </location>
</feature>
<sequence length="400" mass="43285">MAGVWTGYRYSMLAFLLLATIFVLIISAQNIETGRLVDGGKKSNVFTLIVSIFSTLLIALVLWFDLLKRFSVILEVRWELIWGAIIILFNIIAFASVASNSPPPSTCHGGPNSAWNICAASQGILALLALATIALIGHTGTVVVMIIKLSRRSEVAVWRVMTWGLYNELNPEPEPVRTTTNVPTSEPIVSEAGARPVSKILPPVPIMLDDPPRRDPLMFSSVSSLLNPAPRELAGSTQPGGRYQLYDAPVPVARPPVPRAFERVSGYIHDDPNAGFPPGLSAYYASTPVYDRFARGSEAFPSSGIGTPITAGLQPTTPLKIQKKDGRWALADETGALERTPVGEDKAALPARLQSKFRDVEPPVAAHTAPVRRPSRTPPRILPGTLPHPNSYRPSPSGRI</sequence>
<name>A0A0K6G6M9_9AGAM</name>
<evidence type="ECO:0000256" key="1">
    <source>
        <dbReference type="SAM" id="MobiDB-lite"/>
    </source>
</evidence>
<keyword evidence="4" id="KW-1185">Reference proteome</keyword>
<dbReference type="AlphaFoldDB" id="A0A0K6G6M9"/>
<evidence type="ECO:0008006" key="5">
    <source>
        <dbReference type="Google" id="ProtNLM"/>
    </source>
</evidence>